<proteinExistence type="predicted"/>
<comment type="caution">
    <text evidence="4">The sequence shown here is derived from an EMBL/GenBank/DDBJ whole genome shotgun (WGS) entry which is preliminary data.</text>
</comment>
<name>A0A5J4SEI2_9ZZZZ</name>
<organism evidence="4">
    <name type="scientific">termite gut metagenome</name>
    <dbReference type="NCBI Taxonomy" id="433724"/>
    <lineage>
        <taxon>unclassified sequences</taxon>
        <taxon>metagenomes</taxon>
        <taxon>organismal metagenomes</taxon>
    </lineage>
</organism>
<dbReference type="InterPro" id="IPR057436">
    <property type="entry name" value="5TMH_Lnb"/>
</dbReference>
<dbReference type="Pfam" id="PF13387">
    <property type="entry name" value="Lnb_N"/>
    <property type="match status" value="1"/>
</dbReference>
<feature type="domain" description="Lnb N-terminal periplasmic" evidence="2">
    <location>
        <begin position="25"/>
        <end position="160"/>
    </location>
</feature>
<sequence>MKRYISRILSATIGFIFSVNAILATNVFDTDSVRLSSLTCAPGEEIYSLFGHTAIRYEYPKKHIDYVFNYGIFSFNAPNFIWRFVKGETDYSLEMIEYQNFAMEYDYYNRAVWQQTLNLTSEEKTRLAELLIENSRPENRIYRYNFLFDNCATRPRDKVEECLDGKVHYINTDKKQTFRDIIYECTLNHKWSRFGIDFCLGSKADEPADDRQKMFAPLYLMAYFSSAVITDNEGNQRSLVSDTRTLLEAKDIASSTGSFPLSPIQTTFLLFVIIVSATLFGLKKQKYFWGIDLMLFGVSGIIGCIVAFLSFVSEHPAVSPNYLIFVFHPFHILCLPFVIQREIKGQRSLYHLLNVIVLTLFIVLWAIIPQRINFAVLPLAISLLVRSTNNLILSYKRIK</sequence>
<gene>
    <name evidence="4" type="ORF">EZS27_007922</name>
</gene>
<dbReference type="AlphaFoldDB" id="A0A5J4SEI2"/>
<keyword evidence="1" id="KW-0812">Transmembrane</keyword>
<evidence type="ECO:0000313" key="4">
    <source>
        <dbReference type="EMBL" id="KAA6344437.1"/>
    </source>
</evidence>
<evidence type="ECO:0000256" key="1">
    <source>
        <dbReference type="SAM" id="Phobius"/>
    </source>
</evidence>
<feature type="domain" description="Lnb-like transmembrane" evidence="3">
    <location>
        <begin position="259"/>
        <end position="397"/>
    </location>
</feature>
<evidence type="ECO:0000259" key="2">
    <source>
        <dbReference type="Pfam" id="PF13387"/>
    </source>
</evidence>
<accession>A0A5J4SEI2</accession>
<dbReference type="InterPro" id="IPR025178">
    <property type="entry name" value="Lnb_N"/>
</dbReference>
<keyword evidence="1" id="KW-0472">Membrane</keyword>
<reference evidence="4" key="1">
    <citation type="submission" date="2019-03" db="EMBL/GenBank/DDBJ databases">
        <title>Single cell metagenomics reveals metabolic interactions within the superorganism composed of flagellate Streblomastix strix and complex community of Bacteroidetes bacteria on its surface.</title>
        <authorList>
            <person name="Treitli S.C."/>
            <person name="Kolisko M."/>
            <person name="Husnik F."/>
            <person name="Keeling P."/>
            <person name="Hampl V."/>
        </authorList>
    </citation>
    <scope>NUCLEOTIDE SEQUENCE</scope>
    <source>
        <strain evidence="4">STM</strain>
    </source>
</reference>
<feature type="transmembrane region" description="Helical" evidence="1">
    <location>
        <begin position="264"/>
        <end position="282"/>
    </location>
</feature>
<protein>
    <submittedName>
        <fullName evidence="4">Uncharacterized protein</fullName>
    </submittedName>
</protein>
<feature type="transmembrane region" description="Helical" evidence="1">
    <location>
        <begin position="351"/>
        <end position="368"/>
    </location>
</feature>
<evidence type="ECO:0000259" key="3">
    <source>
        <dbReference type="Pfam" id="PF25221"/>
    </source>
</evidence>
<dbReference type="EMBL" id="SNRY01000217">
    <property type="protein sequence ID" value="KAA6344437.1"/>
    <property type="molecule type" value="Genomic_DNA"/>
</dbReference>
<dbReference type="Pfam" id="PF25221">
    <property type="entry name" value="5TMH_Lnb"/>
    <property type="match status" value="1"/>
</dbReference>
<feature type="transmembrane region" description="Helical" evidence="1">
    <location>
        <begin position="289"/>
        <end position="310"/>
    </location>
</feature>
<feature type="transmembrane region" description="Helical" evidence="1">
    <location>
        <begin position="374"/>
        <end position="393"/>
    </location>
</feature>
<keyword evidence="1" id="KW-1133">Transmembrane helix</keyword>
<feature type="transmembrane region" description="Helical" evidence="1">
    <location>
        <begin position="322"/>
        <end position="339"/>
    </location>
</feature>